<comment type="caution">
    <text evidence="1">The sequence shown here is derived from an EMBL/GenBank/DDBJ whole genome shotgun (WGS) entry which is preliminary data.</text>
</comment>
<evidence type="ECO:0000313" key="1">
    <source>
        <dbReference type="EMBL" id="MCI96488.1"/>
    </source>
</evidence>
<evidence type="ECO:0000313" key="2">
    <source>
        <dbReference type="Proteomes" id="UP000265520"/>
    </source>
</evidence>
<proteinExistence type="predicted"/>
<keyword evidence="2" id="KW-1185">Reference proteome</keyword>
<dbReference type="EMBL" id="LXQA011416121">
    <property type="protein sequence ID" value="MCI96488.1"/>
    <property type="molecule type" value="Genomic_DNA"/>
</dbReference>
<accession>A0A392W741</accession>
<organism evidence="1 2">
    <name type="scientific">Trifolium medium</name>
    <dbReference type="NCBI Taxonomy" id="97028"/>
    <lineage>
        <taxon>Eukaryota</taxon>
        <taxon>Viridiplantae</taxon>
        <taxon>Streptophyta</taxon>
        <taxon>Embryophyta</taxon>
        <taxon>Tracheophyta</taxon>
        <taxon>Spermatophyta</taxon>
        <taxon>Magnoliopsida</taxon>
        <taxon>eudicotyledons</taxon>
        <taxon>Gunneridae</taxon>
        <taxon>Pentapetalae</taxon>
        <taxon>rosids</taxon>
        <taxon>fabids</taxon>
        <taxon>Fabales</taxon>
        <taxon>Fabaceae</taxon>
        <taxon>Papilionoideae</taxon>
        <taxon>50 kb inversion clade</taxon>
        <taxon>NPAAA clade</taxon>
        <taxon>Hologalegina</taxon>
        <taxon>IRL clade</taxon>
        <taxon>Trifolieae</taxon>
        <taxon>Trifolium</taxon>
    </lineage>
</organism>
<sequence length="35" mass="3422">MRPAILGGHVLALPIAPGAASPAPSAGHCSHVDFC</sequence>
<name>A0A392W741_9FABA</name>
<dbReference type="Proteomes" id="UP000265520">
    <property type="component" value="Unassembled WGS sequence"/>
</dbReference>
<protein>
    <submittedName>
        <fullName evidence="1">Uncharacterized protein</fullName>
    </submittedName>
</protein>
<reference evidence="1 2" key="1">
    <citation type="journal article" date="2018" name="Front. Plant Sci.">
        <title>Red Clover (Trifolium pratense) and Zigzag Clover (T. medium) - A Picture of Genomic Similarities and Differences.</title>
        <authorList>
            <person name="Dluhosova J."/>
            <person name="Istvanek J."/>
            <person name="Nedelnik J."/>
            <person name="Repkova J."/>
        </authorList>
    </citation>
    <scope>NUCLEOTIDE SEQUENCE [LARGE SCALE GENOMIC DNA]</scope>
    <source>
        <strain evidence="2">cv. 10/8</strain>
        <tissue evidence="1">Leaf</tissue>
    </source>
</reference>
<dbReference type="AlphaFoldDB" id="A0A392W741"/>